<dbReference type="Gene3D" id="3.10.10.10">
    <property type="entry name" value="HIV Type 1 Reverse Transcriptase, subunit A, domain 1"/>
    <property type="match status" value="1"/>
</dbReference>
<dbReference type="GO" id="GO:0015074">
    <property type="term" value="P:DNA integration"/>
    <property type="evidence" value="ECO:0007669"/>
    <property type="project" value="UniProtKB-KW"/>
</dbReference>
<dbReference type="Gene3D" id="2.40.70.10">
    <property type="entry name" value="Acid Proteases"/>
    <property type="match status" value="1"/>
</dbReference>
<evidence type="ECO:0000256" key="7">
    <source>
        <dbReference type="ARBA" id="ARBA00022884"/>
    </source>
</evidence>
<name>A0A914LHM8_MELIC</name>
<dbReference type="Proteomes" id="UP000887563">
    <property type="component" value="Unplaced"/>
</dbReference>
<dbReference type="Pfam" id="PF17919">
    <property type="entry name" value="RT_RNaseH_2"/>
    <property type="match status" value="1"/>
</dbReference>
<dbReference type="GO" id="GO:0003964">
    <property type="term" value="F:RNA-directed DNA polymerase activity"/>
    <property type="evidence" value="ECO:0007669"/>
    <property type="project" value="UniProtKB-EC"/>
</dbReference>
<evidence type="ECO:0000256" key="9">
    <source>
        <dbReference type="ARBA" id="ARBA00023268"/>
    </source>
</evidence>
<evidence type="ECO:0000259" key="10">
    <source>
        <dbReference type="PROSITE" id="PS50878"/>
    </source>
</evidence>
<dbReference type="InterPro" id="IPR050951">
    <property type="entry name" value="Retrovirus_Pol_polyprotein"/>
</dbReference>
<evidence type="ECO:0000256" key="5">
    <source>
        <dbReference type="ARBA" id="ARBA00022759"/>
    </source>
</evidence>
<dbReference type="FunFam" id="3.30.70.270:FF:000020">
    <property type="entry name" value="Transposon Tf2-6 polyprotein-like Protein"/>
    <property type="match status" value="1"/>
</dbReference>
<evidence type="ECO:0000256" key="6">
    <source>
        <dbReference type="ARBA" id="ARBA00022842"/>
    </source>
</evidence>
<dbReference type="Gene3D" id="3.30.70.270">
    <property type="match status" value="2"/>
</dbReference>
<protein>
    <recommendedName>
        <fullName evidence="1">RNA-directed DNA polymerase</fullName>
        <ecNumber evidence="1">2.7.7.49</ecNumber>
    </recommendedName>
</protein>
<dbReference type="InterPro" id="IPR001969">
    <property type="entry name" value="Aspartic_peptidase_AS"/>
</dbReference>
<keyword evidence="5" id="KW-0378">Hydrolase</keyword>
<evidence type="ECO:0000313" key="12">
    <source>
        <dbReference type="WBParaSite" id="Minc3s00510g13524"/>
    </source>
</evidence>
<evidence type="ECO:0000256" key="2">
    <source>
        <dbReference type="ARBA" id="ARBA00022679"/>
    </source>
</evidence>
<accession>A0A914LHM8</accession>
<proteinExistence type="predicted"/>
<dbReference type="GO" id="GO:0004190">
    <property type="term" value="F:aspartic-type endopeptidase activity"/>
    <property type="evidence" value="ECO:0007669"/>
    <property type="project" value="InterPro"/>
</dbReference>
<keyword evidence="3" id="KW-0548">Nucleotidyltransferase</keyword>
<dbReference type="InterPro" id="IPR021109">
    <property type="entry name" value="Peptidase_aspartic_dom_sf"/>
</dbReference>
<evidence type="ECO:0000256" key="3">
    <source>
        <dbReference type="ARBA" id="ARBA00022695"/>
    </source>
</evidence>
<dbReference type="GO" id="GO:0004519">
    <property type="term" value="F:endonuclease activity"/>
    <property type="evidence" value="ECO:0007669"/>
    <property type="project" value="UniProtKB-KW"/>
</dbReference>
<dbReference type="GO" id="GO:0006508">
    <property type="term" value="P:proteolysis"/>
    <property type="evidence" value="ECO:0007669"/>
    <property type="project" value="InterPro"/>
</dbReference>
<dbReference type="PANTHER" id="PTHR37984">
    <property type="entry name" value="PROTEIN CBG26694"/>
    <property type="match status" value="1"/>
</dbReference>
<reference evidence="12" key="1">
    <citation type="submission" date="2022-11" db="UniProtKB">
        <authorList>
            <consortium name="WormBaseParasite"/>
        </authorList>
    </citation>
    <scope>IDENTIFICATION</scope>
</reference>
<dbReference type="SUPFAM" id="SSF56672">
    <property type="entry name" value="DNA/RNA polymerases"/>
    <property type="match status" value="1"/>
</dbReference>
<evidence type="ECO:0000256" key="1">
    <source>
        <dbReference type="ARBA" id="ARBA00012493"/>
    </source>
</evidence>
<keyword evidence="4" id="KW-0540">Nuclease</keyword>
<sequence length="1432" mass="162946">MISSNTGHLETFSDESIIAYDKWSEKFCDYVGAAGRTWTEPEKVARLKLALADTPRQLFKQLSQQETSTLDLALKSLRAKLDSPQRREITKRTLSCCKQRDTETVSEFLKRLIPLVEVVNSSILHSFFLPTPIGCPELKIDYLATPEPETLNVYKPNAYEHEITSWACRKVKKCIKKSTTITGIPITEPVEIEHLPINLQECNQMIGHKKCSLGTLINDAGLYHTDKKINLSPRTWLIGSFNWEKVCSSNCYLFNTQISMKFGQANIETPLGDANKCPFNNGNCLLEDKTQIVWATDTEKNCEYTHLGTWMGQRMGQTWVADKIPILLDFPKVPKSVIVCGKNLTISNQGFAVSIENKNRAKRAISGIVSSAQLQSELSYLDWKIAQTMRVSFTHSIHSICNHLEETRRWAISAAFTDPTTFARVIFENPLIHAKRVSPRIIKIWPCISIKRDQYDFIPHEEMKLEKDICFDRIPIRFKTGGAHKTAFLDPLKMEIVSEAHKGPCFEFRYQTIELEGEILEIDQMTAQMKKLDENILTNLTFLTLTVPKISSHSFHHLVLNNVTDSITHTHISSALRASEITFKIHTKDTELLVTPSDAWGQVREEIEKQIFGDWSKLWRGTITILVLIVFVEMLLRIFFILRASYVVKKPIKIIKEDTKSETNEMPELKFTPIQIIPTQLNRKPKQEQVNELTGHNGASSIFSAIVQANINATPVRCLIDTGSTVTVAPRSLATQIACKITPAKMEAISASGHVIAANEKGEAILSIADTQIKITLNFVDDNRFANKDYKILLGGDSLCKFHLVAFDYDNKRLMLNGKWLEALNENKLARGLRVRALNNFTIQPSSQSLIEAEIENGGQIKQYIATTGLDKKLLESQLGLVPSVCGPYVDRITLAIINPTNEPKVIFKGTHLGYINEIKLNEDGSFSEQIEMQTHNSEEKEADTKYRINLEKTSVEGEELDKLKELLNEFSDIFSKTQYDLGSFTGGDHNIVTRTEEPITSPPRKMPYKYREELKKHIDKLLEAGIMIESETPWVTPFVIVQKKDGGIRPCLDFRKLNDITIPDRYPLPRLDSIMEKVGSCKYYSSLDLSSGYLQIKLGEETSWKCGVITEDNVYQMVYMPFGLKNATAAFSRAMAVVLCGLEECAISYVDDILVYTKTGPFSEHLNSLRKVFERFRFYNLKLSPKKCTFATKEMNFLGYTLTTEGYKPTLSRIELIKETPIPKNVKEVKRVLGKIGFYRKHIRDFATLCEPLVRLTRRESKFKWEKEQQNAFEKIINLLTEAPNLIIPDYNKSFHIFTDASNFGMGGVLMQRNDIGTFSAISYCSRTLSASERRWPTVQVEMCAIIYALREFKPFIFMSDIELHTDHKPLAYLLKKSDTHPHLASSRGGEAKLTSRCTFSLSGRHSFKRSREPKGNRRYSRIPHLYVLTN</sequence>
<dbReference type="PANTHER" id="PTHR37984:SF5">
    <property type="entry name" value="PROTEIN NYNRIN-LIKE"/>
    <property type="match status" value="1"/>
</dbReference>
<keyword evidence="9" id="KW-0511">Multifunctional enzyme</keyword>
<feature type="domain" description="Reverse transcriptase" evidence="10">
    <location>
        <begin position="1023"/>
        <end position="1203"/>
    </location>
</feature>
<dbReference type="PROSITE" id="PS00141">
    <property type="entry name" value="ASP_PROTEASE"/>
    <property type="match status" value="1"/>
</dbReference>
<dbReference type="CDD" id="cd09274">
    <property type="entry name" value="RNase_HI_RT_Ty3"/>
    <property type="match status" value="1"/>
</dbReference>
<keyword evidence="7" id="KW-0694">RNA-binding</keyword>
<keyword evidence="5" id="KW-0255">Endonuclease</keyword>
<dbReference type="WBParaSite" id="Minc3s00510g13524">
    <property type="protein sequence ID" value="Minc3s00510g13524"/>
    <property type="gene ID" value="Minc3s00510g13524"/>
</dbReference>
<dbReference type="InterPro" id="IPR043502">
    <property type="entry name" value="DNA/RNA_pol_sf"/>
</dbReference>
<dbReference type="PROSITE" id="PS50878">
    <property type="entry name" value="RT_POL"/>
    <property type="match status" value="1"/>
</dbReference>
<evidence type="ECO:0000256" key="4">
    <source>
        <dbReference type="ARBA" id="ARBA00022722"/>
    </source>
</evidence>
<organism evidence="11 12">
    <name type="scientific">Meloidogyne incognita</name>
    <name type="common">Southern root-knot nematode worm</name>
    <name type="synonym">Oxyuris incognita</name>
    <dbReference type="NCBI Taxonomy" id="6306"/>
    <lineage>
        <taxon>Eukaryota</taxon>
        <taxon>Metazoa</taxon>
        <taxon>Ecdysozoa</taxon>
        <taxon>Nematoda</taxon>
        <taxon>Chromadorea</taxon>
        <taxon>Rhabditida</taxon>
        <taxon>Tylenchina</taxon>
        <taxon>Tylenchomorpha</taxon>
        <taxon>Tylenchoidea</taxon>
        <taxon>Meloidogynidae</taxon>
        <taxon>Meloidogyninae</taxon>
        <taxon>Meloidogyne</taxon>
        <taxon>Meloidogyne incognita group</taxon>
    </lineage>
</organism>
<dbReference type="GO" id="GO:0003723">
    <property type="term" value="F:RNA binding"/>
    <property type="evidence" value="ECO:0007669"/>
    <property type="project" value="UniProtKB-KW"/>
</dbReference>
<dbReference type="CDD" id="cd00303">
    <property type="entry name" value="retropepsin_like"/>
    <property type="match status" value="1"/>
</dbReference>
<dbReference type="Pfam" id="PF13650">
    <property type="entry name" value="Asp_protease_2"/>
    <property type="match status" value="1"/>
</dbReference>
<evidence type="ECO:0000313" key="11">
    <source>
        <dbReference type="Proteomes" id="UP000887563"/>
    </source>
</evidence>
<dbReference type="InterPro" id="IPR000477">
    <property type="entry name" value="RT_dom"/>
</dbReference>
<keyword evidence="8" id="KW-0229">DNA integration</keyword>
<keyword evidence="11" id="KW-1185">Reference proteome</keyword>
<dbReference type="Pfam" id="PF00078">
    <property type="entry name" value="RVT_1"/>
    <property type="match status" value="1"/>
</dbReference>
<dbReference type="InterPro" id="IPR041577">
    <property type="entry name" value="RT_RNaseH_2"/>
</dbReference>
<dbReference type="InterPro" id="IPR043128">
    <property type="entry name" value="Rev_trsase/Diguanyl_cyclase"/>
</dbReference>
<keyword evidence="2" id="KW-0808">Transferase</keyword>
<dbReference type="CDD" id="cd01647">
    <property type="entry name" value="RT_LTR"/>
    <property type="match status" value="1"/>
</dbReference>
<dbReference type="SUPFAM" id="SSF50630">
    <property type="entry name" value="Acid proteases"/>
    <property type="match status" value="1"/>
</dbReference>
<keyword evidence="6" id="KW-0460">Magnesium</keyword>
<dbReference type="EC" id="2.7.7.49" evidence="1"/>
<evidence type="ECO:0000256" key="8">
    <source>
        <dbReference type="ARBA" id="ARBA00022908"/>
    </source>
</evidence>